<keyword evidence="3" id="KW-1185">Reference proteome</keyword>
<dbReference type="EMBL" id="BSXT01001606">
    <property type="protein sequence ID" value="GMF43929.1"/>
    <property type="molecule type" value="Genomic_DNA"/>
</dbReference>
<name>A0A9W6XPJ3_9STRA</name>
<feature type="region of interest" description="Disordered" evidence="1">
    <location>
        <begin position="106"/>
        <end position="172"/>
    </location>
</feature>
<feature type="compositionally biased region" description="Polar residues" evidence="1">
    <location>
        <begin position="140"/>
        <end position="149"/>
    </location>
</feature>
<organism evidence="2 3">
    <name type="scientific">Phytophthora fragariaefolia</name>
    <dbReference type="NCBI Taxonomy" id="1490495"/>
    <lineage>
        <taxon>Eukaryota</taxon>
        <taxon>Sar</taxon>
        <taxon>Stramenopiles</taxon>
        <taxon>Oomycota</taxon>
        <taxon>Peronosporomycetes</taxon>
        <taxon>Peronosporales</taxon>
        <taxon>Peronosporaceae</taxon>
        <taxon>Phytophthora</taxon>
    </lineage>
</organism>
<evidence type="ECO:0000313" key="2">
    <source>
        <dbReference type="EMBL" id="GMF43929.1"/>
    </source>
</evidence>
<evidence type="ECO:0000256" key="1">
    <source>
        <dbReference type="SAM" id="MobiDB-lite"/>
    </source>
</evidence>
<evidence type="ECO:0000313" key="3">
    <source>
        <dbReference type="Proteomes" id="UP001165121"/>
    </source>
</evidence>
<sequence length="189" mass="19932">MTPRLLLKPGRPCGDATPLLELAVQPPAVARHSSTHQQPVEGQSLVDDLVDATAVKTALWSEMRTALAVNNASIGLEYRDELAESLIDGDRHAKLKGLAVLLSAPNDQETSTGPTSHSTFQAGVSSAKPSATSKLRRPTNTRATASSKVATRSTKRSKTAAASSNSSPGRLSVVLSGTHQLARQRLSVY</sequence>
<dbReference type="OrthoDB" id="145430at2759"/>
<feature type="compositionally biased region" description="Polar residues" evidence="1">
    <location>
        <begin position="106"/>
        <end position="133"/>
    </location>
</feature>
<reference evidence="2" key="1">
    <citation type="submission" date="2023-04" db="EMBL/GenBank/DDBJ databases">
        <title>Phytophthora fragariaefolia NBRC 109709.</title>
        <authorList>
            <person name="Ichikawa N."/>
            <person name="Sato H."/>
            <person name="Tonouchi N."/>
        </authorList>
    </citation>
    <scope>NUCLEOTIDE SEQUENCE</scope>
    <source>
        <strain evidence="2">NBRC 109709</strain>
    </source>
</reference>
<protein>
    <submittedName>
        <fullName evidence="2">Unnamed protein product</fullName>
    </submittedName>
</protein>
<accession>A0A9W6XPJ3</accession>
<dbReference type="Proteomes" id="UP001165121">
    <property type="component" value="Unassembled WGS sequence"/>
</dbReference>
<comment type="caution">
    <text evidence="2">The sequence shown here is derived from an EMBL/GenBank/DDBJ whole genome shotgun (WGS) entry which is preliminary data.</text>
</comment>
<dbReference type="AlphaFoldDB" id="A0A9W6XPJ3"/>
<gene>
    <name evidence="2" type="ORF">Pfra01_001508100</name>
</gene>
<proteinExistence type="predicted"/>